<sequence length="172" mass="20210">MPSTKLFKMILDDFNDEEEEEMAIAFICELLTKRRTVRHQGSISGHAYIWHDRIQEKYMRSPNKDDIARLLRGNEVRGFPGMLGSIDCMHWKWKNCPAAWKCMYVRHVHEKTIIFEAIATHDLWIWHAFFGLPESHNDINVLERSFLFTDLIEGHAPPANYSINGHDYAMAY</sequence>
<dbReference type="EMBL" id="JAEACU010000011">
    <property type="protein sequence ID" value="KAH7514062.1"/>
    <property type="molecule type" value="Genomic_DNA"/>
</dbReference>
<comment type="caution">
    <text evidence="1">The sequence shown here is derived from an EMBL/GenBank/DDBJ whole genome shotgun (WGS) entry which is preliminary data.</text>
</comment>
<reference evidence="1" key="1">
    <citation type="journal article" date="2021" name="Front. Plant Sci.">
        <title>Chromosome-Scale Genome Assembly for Chinese Sour Jujube and Insights Into Its Genome Evolution and Domestication Signature.</title>
        <authorList>
            <person name="Shen L.-Y."/>
            <person name="Luo H."/>
            <person name="Wang X.-L."/>
            <person name="Wang X.-M."/>
            <person name="Qiu X.-J."/>
            <person name="Liu H."/>
            <person name="Zhou S.-S."/>
            <person name="Jia K.-H."/>
            <person name="Nie S."/>
            <person name="Bao Y.-T."/>
            <person name="Zhang R.-G."/>
            <person name="Yun Q.-Z."/>
            <person name="Chai Y.-H."/>
            <person name="Lu J.-Y."/>
            <person name="Li Y."/>
            <person name="Zhao S.-W."/>
            <person name="Mao J.-F."/>
            <person name="Jia S.-G."/>
            <person name="Mao Y.-M."/>
        </authorList>
    </citation>
    <scope>NUCLEOTIDE SEQUENCE</scope>
    <source>
        <strain evidence="1">AT0</strain>
        <tissue evidence="1">Leaf</tissue>
    </source>
</reference>
<dbReference type="PANTHER" id="PTHR47150">
    <property type="entry name" value="OS12G0169200 PROTEIN"/>
    <property type="match status" value="1"/>
</dbReference>
<dbReference type="AlphaFoldDB" id="A0A978UGY1"/>
<name>A0A978UGY1_ZIZJJ</name>
<gene>
    <name evidence="1" type="ORF">FEM48_Zijuj11G0048600</name>
</gene>
<organism evidence="1 2">
    <name type="scientific">Ziziphus jujuba var. spinosa</name>
    <dbReference type="NCBI Taxonomy" id="714518"/>
    <lineage>
        <taxon>Eukaryota</taxon>
        <taxon>Viridiplantae</taxon>
        <taxon>Streptophyta</taxon>
        <taxon>Embryophyta</taxon>
        <taxon>Tracheophyta</taxon>
        <taxon>Spermatophyta</taxon>
        <taxon>Magnoliopsida</taxon>
        <taxon>eudicotyledons</taxon>
        <taxon>Gunneridae</taxon>
        <taxon>Pentapetalae</taxon>
        <taxon>rosids</taxon>
        <taxon>fabids</taxon>
        <taxon>Rosales</taxon>
        <taxon>Rhamnaceae</taxon>
        <taxon>Paliureae</taxon>
        <taxon>Ziziphus</taxon>
    </lineage>
</organism>
<evidence type="ECO:0000313" key="2">
    <source>
        <dbReference type="Proteomes" id="UP000813462"/>
    </source>
</evidence>
<dbReference type="Pfam" id="PF04827">
    <property type="entry name" value="Plant_tran"/>
    <property type="match status" value="1"/>
</dbReference>
<dbReference type="PANTHER" id="PTHR47150:SF7">
    <property type="entry name" value="NUCLEASE"/>
    <property type="match status" value="1"/>
</dbReference>
<accession>A0A978UGY1</accession>
<evidence type="ECO:0008006" key="3">
    <source>
        <dbReference type="Google" id="ProtNLM"/>
    </source>
</evidence>
<dbReference type="Proteomes" id="UP000813462">
    <property type="component" value="Unassembled WGS sequence"/>
</dbReference>
<evidence type="ECO:0000313" key="1">
    <source>
        <dbReference type="EMBL" id="KAH7514062.1"/>
    </source>
</evidence>
<proteinExistence type="predicted"/>
<protein>
    <recommendedName>
        <fullName evidence="3">Nuclease HARBI1</fullName>
    </recommendedName>
</protein>
<dbReference type="InterPro" id="IPR006912">
    <property type="entry name" value="Harbinger_derived_prot"/>
</dbReference>